<reference evidence="2" key="1">
    <citation type="submission" date="2021-02" db="EMBL/GenBank/DDBJ databases">
        <authorList>
            <person name="Nowell W R."/>
        </authorList>
    </citation>
    <scope>NUCLEOTIDE SEQUENCE</scope>
</reference>
<protein>
    <submittedName>
        <fullName evidence="2">Uncharacterized protein</fullName>
    </submittedName>
</protein>
<dbReference type="Proteomes" id="UP000663844">
    <property type="component" value="Unassembled WGS sequence"/>
</dbReference>
<evidence type="ECO:0000256" key="1">
    <source>
        <dbReference type="SAM" id="Coils"/>
    </source>
</evidence>
<sequence>DFLQKIKEIEFERDSLSIQYHSISKTFNDEKTKFQTKLASLESDYDEMKRKLDTSKMEYTRGMKTYQVDYENKIETLKVNSKN</sequence>
<name>A0A820R8U7_9BILA</name>
<dbReference type="EMBL" id="CAJOAZ010030687">
    <property type="protein sequence ID" value="CAF4434835.1"/>
    <property type="molecule type" value="Genomic_DNA"/>
</dbReference>
<evidence type="ECO:0000313" key="2">
    <source>
        <dbReference type="EMBL" id="CAF4434835.1"/>
    </source>
</evidence>
<organism evidence="2 3">
    <name type="scientific">Adineta steineri</name>
    <dbReference type="NCBI Taxonomy" id="433720"/>
    <lineage>
        <taxon>Eukaryota</taxon>
        <taxon>Metazoa</taxon>
        <taxon>Spiralia</taxon>
        <taxon>Gnathifera</taxon>
        <taxon>Rotifera</taxon>
        <taxon>Eurotatoria</taxon>
        <taxon>Bdelloidea</taxon>
        <taxon>Adinetida</taxon>
        <taxon>Adinetidae</taxon>
        <taxon>Adineta</taxon>
    </lineage>
</organism>
<comment type="caution">
    <text evidence="2">The sequence shown here is derived from an EMBL/GenBank/DDBJ whole genome shotgun (WGS) entry which is preliminary data.</text>
</comment>
<feature type="coiled-coil region" evidence="1">
    <location>
        <begin position="31"/>
        <end position="58"/>
    </location>
</feature>
<feature type="non-terminal residue" evidence="2">
    <location>
        <position position="1"/>
    </location>
</feature>
<dbReference type="AlphaFoldDB" id="A0A820R8U7"/>
<gene>
    <name evidence="2" type="ORF">OXD698_LOCUS53459</name>
</gene>
<accession>A0A820R8U7</accession>
<keyword evidence="1" id="KW-0175">Coiled coil</keyword>
<proteinExistence type="predicted"/>
<evidence type="ECO:0000313" key="3">
    <source>
        <dbReference type="Proteomes" id="UP000663844"/>
    </source>
</evidence>